<proteinExistence type="inferred from homology"/>
<organism evidence="2 3">
    <name type="scientific">Hydra vulgaris</name>
    <name type="common">Hydra</name>
    <name type="synonym">Hydra attenuata</name>
    <dbReference type="NCBI Taxonomy" id="6087"/>
    <lineage>
        <taxon>Eukaryota</taxon>
        <taxon>Metazoa</taxon>
        <taxon>Cnidaria</taxon>
        <taxon>Hydrozoa</taxon>
        <taxon>Hydroidolina</taxon>
        <taxon>Anthoathecata</taxon>
        <taxon>Aplanulata</taxon>
        <taxon>Hydridae</taxon>
        <taxon>Hydra</taxon>
    </lineage>
</organism>
<dbReference type="SUPFAM" id="SSF111038">
    <property type="entry name" value="YjbQ-like"/>
    <property type="match status" value="1"/>
</dbReference>
<evidence type="ECO:0000313" key="3">
    <source>
        <dbReference type="RefSeq" id="XP_065650092.1"/>
    </source>
</evidence>
<dbReference type="PIRSF" id="PIRSF004681">
    <property type="entry name" value="UCP004681"/>
    <property type="match status" value="1"/>
</dbReference>
<dbReference type="RefSeq" id="XP_065650092.1">
    <property type="nucleotide sequence ID" value="XM_065794020.1"/>
</dbReference>
<dbReference type="Proteomes" id="UP001652625">
    <property type="component" value="Chromosome 03"/>
</dbReference>
<comment type="similarity">
    <text evidence="1">Belongs to the UPF0047 family.</text>
</comment>
<dbReference type="GeneID" id="100199222"/>
<evidence type="ECO:0000313" key="2">
    <source>
        <dbReference type="Proteomes" id="UP001652625"/>
    </source>
</evidence>
<accession>A0ABM4BM09</accession>
<dbReference type="PANTHER" id="PTHR30615:SF8">
    <property type="entry name" value="UPF0047 PROTEIN C4A8.02C"/>
    <property type="match status" value="1"/>
</dbReference>
<keyword evidence="2" id="KW-1185">Reference proteome</keyword>
<dbReference type="PANTHER" id="PTHR30615">
    <property type="entry name" value="UNCHARACTERIZED PROTEIN YJBQ-RELATED"/>
    <property type="match status" value="1"/>
</dbReference>
<name>A0ABM4BM09_HYDVU</name>
<evidence type="ECO:0000256" key="1">
    <source>
        <dbReference type="ARBA" id="ARBA00005534"/>
    </source>
</evidence>
<dbReference type="InterPro" id="IPR035917">
    <property type="entry name" value="YjbQ-like_sf"/>
</dbReference>
<gene>
    <name evidence="3" type="primary">LOC100199222</name>
</gene>
<sequence length="149" mass="16498">MTNKVLQGVGICWYQTEIVIPAKSRGIHKITNIIKELPFLNNIKIGTCCLLLKHTSASLSLNECWDDDVRADMEMILNKLAPENIPYTHTQEGPDDMPAHVKTSLIGASITIPITDGKLNLGTWQGIWLCEHRNHGGPRTLVVTVQGCN</sequence>
<dbReference type="Pfam" id="PF01894">
    <property type="entry name" value="YjbQ"/>
    <property type="match status" value="1"/>
</dbReference>
<dbReference type="Gene3D" id="2.60.120.460">
    <property type="entry name" value="YjbQ-like"/>
    <property type="match status" value="1"/>
</dbReference>
<dbReference type="NCBIfam" id="TIGR00149">
    <property type="entry name" value="TIGR00149_YjbQ"/>
    <property type="match status" value="1"/>
</dbReference>
<dbReference type="InterPro" id="IPR001602">
    <property type="entry name" value="UPF0047_YjbQ-like"/>
</dbReference>
<reference evidence="3" key="1">
    <citation type="submission" date="2025-08" db="UniProtKB">
        <authorList>
            <consortium name="RefSeq"/>
        </authorList>
    </citation>
    <scope>IDENTIFICATION</scope>
</reference>
<protein>
    <submittedName>
        <fullName evidence="3">UPF0047 protein YjbQ isoform X2</fullName>
    </submittedName>
</protein>
<dbReference type="PROSITE" id="PS01314">
    <property type="entry name" value="UPF0047"/>
    <property type="match status" value="1"/>
</dbReference>